<keyword evidence="3" id="KW-1185">Reference proteome</keyword>
<evidence type="ECO:0000313" key="2">
    <source>
        <dbReference type="EMBL" id="TNN44710.1"/>
    </source>
</evidence>
<proteinExistence type="predicted"/>
<comment type="caution">
    <text evidence="2">The sequence shown here is derived from an EMBL/GenBank/DDBJ whole genome shotgun (WGS) entry which is preliminary data.</text>
</comment>
<evidence type="ECO:0000313" key="3">
    <source>
        <dbReference type="Proteomes" id="UP000314294"/>
    </source>
</evidence>
<protein>
    <submittedName>
        <fullName evidence="2">Uncharacterized protein</fullName>
    </submittedName>
</protein>
<evidence type="ECO:0000256" key="1">
    <source>
        <dbReference type="SAM" id="MobiDB-lite"/>
    </source>
</evidence>
<dbReference type="Proteomes" id="UP000314294">
    <property type="component" value="Unassembled WGS sequence"/>
</dbReference>
<name>A0A4Z2FUZ4_9TELE</name>
<sequence length="72" mass="7849">MVRKGDNKSTLTLTSAGRLETHTCCPGARNPPESRTAWRRVTGHRPRPRPRHRTPRGAGLPTGVQSGVPSII</sequence>
<gene>
    <name evidence="2" type="ORF">EYF80_045092</name>
</gene>
<accession>A0A4Z2FUZ4</accession>
<feature type="compositionally biased region" description="Basic residues" evidence="1">
    <location>
        <begin position="37"/>
        <end position="55"/>
    </location>
</feature>
<organism evidence="2 3">
    <name type="scientific">Liparis tanakae</name>
    <name type="common">Tanaka's snailfish</name>
    <dbReference type="NCBI Taxonomy" id="230148"/>
    <lineage>
        <taxon>Eukaryota</taxon>
        <taxon>Metazoa</taxon>
        <taxon>Chordata</taxon>
        <taxon>Craniata</taxon>
        <taxon>Vertebrata</taxon>
        <taxon>Euteleostomi</taxon>
        <taxon>Actinopterygii</taxon>
        <taxon>Neopterygii</taxon>
        <taxon>Teleostei</taxon>
        <taxon>Neoteleostei</taxon>
        <taxon>Acanthomorphata</taxon>
        <taxon>Eupercaria</taxon>
        <taxon>Perciformes</taxon>
        <taxon>Cottioidei</taxon>
        <taxon>Cottales</taxon>
        <taxon>Liparidae</taxon>
        <taxon>Liparis</taxon>
    </lineage>
</organism>
<feature type="compositionally biased region" description="Polar residues" evidence="1">
    <location>
        <begin position="63"/>
        <end position="72"/>
    </location>
</feature>
<feature type="region of interest" description="Disordered" evidence="1">
    <location>
        <begin position="1"/>
        <end position="72"/>
    </location>
</feature>
<dbReference type="AlphaFoldDB" id="A0A4Z2FUZ4"/>
<dbReference type="EMBL" id="SRLO01000888">
    <property type="protein sequence ID" value="TNN44710.1"/>
    <property type="molecule type" value="Genomic_DNA"/>
</dbReference>
<reference evidence="2 3" key="1">
    <citation type="submission" date="2019-03" db="EMBL/GenBank/DDBJ databases">
        <title>First draft genome of Liparis tanakae, snailfish: a comprehensive survey of snailfish specific genes.</title>
        <authorList>
            <person name="Kim W."/>
            <person name="Song I."/>
            <person name="Jeong J.-H."/>
            <person name="Kim D."/>
            <person name="Kim S."/>
            <person name="Ryu S."/>
            <person name="Song J.Y."/>
            <person name="Lee S.K."/>
        </authorList>
    </citation>
    <scope>NUCLEOTIDE SEQUENCE [LARGE SCALE GENOMIC DNA]</scope>
    <source>
        <tissue evidence="2">Muscle</tissue>
    </source>
</reference>